<dbReference type="GO" id="GO:0017119">
    <property type="term" value="C:Golgi transport complex"/>
    <property type="evidence" value="ECO:0007669"/>
    <property type="project" value="InterPro"/>
</dbReference>
<evidence type="ECO:0000256" key="6">
    <source>
        <dbReference type="ARBA" id="ARBA00023034"/>
    </source>
</evidence>
<dbReference type="HOGENOM" id="CLU_025395_0_0_1"/>
<name>A0A0A1TIG7_9HYPO</name>
<reference evidence="9 10" key="1">
    <citation type="journal article" date="2015" name="Genome Announc.">
        <title>Draft Genome Sequence and Gene Annotation of the Entomopathogenic Fungus Verticillium hemipterigenum.</title>
        <authorList>
            <person name="Horn F."/>
            <person name="Habel A."/>
            <person name="Scharf D.H."/>
            <person name="Dworschak J."/>
            <person name="Brakhage A.A."/>
            <person name="Guthke R."/>
            <person name="Hertweck C."/>
            <person name="Linde J."/>
        </authorList>
    </citation>
    <scope>NUCLEOTIDE SEQUENCE [LARGE SCALE GENOMIC DNA]</scope>
</reference>
<comment type="subcellular location">
    <subcellularLocation>
        <location evidence="1">Golgi apparatus membrane</location>
        <topology evidence="1">Peripheral membrane protein</topology>
    </subcellularLocation>
</comment>
<comment type="similarity">
    <text evidence="2">Belongs to the COG8 family.</text>
</comment>
<dbReference type="PANTHER" id="PTHR21311:SF0">
    <property type="entry name" value="CONSERVED OLIGOMERIC GOLGI COMPLEX SUBUNIT 8"/>
    <property type="match status" value="1"/>
</dbReference>
<keyword evidence="5" id="KW-0653">Protein transport</keyword>
<keyword evidence="10" id="KW-1185">Reference proteome</keyword>
<keyword evidence="6" id="KW-0333">Golgi apparatus</keyword>
<dbReference type="Pfam" id="PF04124">
    <property type="entry name" value="Dor1"/>
    <property type="match status" value="1"/>
</dbReference>
<dbReference type="Proteomes" id="UP000039046">
    <property type="component" value="Unassembled WGS sequence"/>
</dbReference>
<evidence type="ECO:0000256" key="1">
    <source>
        <dbReference type="ARBA" id="ARBA00004395"/>
    </source>
</evidence>
<dbReference type="OrthoDB" id="1661054at2759"/>
<evidence type="ECO:0000313" key="9">
    <source>
        <dbReference type="EMBL" id="CEJ90218.1"/>
    </source>
</evidence>
<protein>
    <recommendedName>
        <fullName evidence="3">Conserved oligomeric Golgi complex subunit 8</fullName>
    </recommendedName>
    <alternativeName>
        <fullName evidence="8">Component of oligomeric Golgi complex 8</fullName>
    </alternativeName>
</protein>
<evidence type="ECO:0000256" key="2">
    <source>
        <dbReference type="ARBA" id="ARBA00006419"/>
    </source>
</evidence>
<gene>
    <name evidence="9" type="ORF">VHEMI06016</name>
</gene>
<dbReference type="AlphaFoldDB" id="A0A0A1TIG7"/>
<dbReference type="GO" id="GO:0015031">
    <property type="term" value="P:protein transport"/>
    <property type="evidence" value="ECO:0007669"/>
    <property type="project" value="UniProtKB-KW"/>
</dbReference>
<evidence type="ECO:0000256" key="8">
    <source>
        <dbReference type="ARBA" id="ARBA00031347"/>
    </source>
</evidence>
<proteinExistence type="inferred from homology"/>
<sequence>MAEGLGDFLGLESRANKDTLAYLEQLAAQPIESLVKSEPEQLAVTSQTILRSVQALSKRHHISIVASAVGHGTLRETLPELATRTTELSNAVPRLDAQAEHFSSLFSKSGDSKLLASRKKAIRLLQNSERVVDLMELPSLLLSAVSTTPLGYSSALDLYSHIKRLSNLYSESTLVSSVLEEADDSIRQLAVDLIVALEAPNLKLAAALRTVGWLRRIMLELISDMHMDNSLQAVFLICRLSNLLATLEALDPLRQLAEEERKRQRKTSHSWAGGQQTERYLKRFIEVFREHSFSIISISKNIGGTSLGANSATANESVAAAPPALSTFPIHLVEMLMDTLRTYLPIVSEQTSRESILTQVLYCAGSLGRLGADFSMLLSTVNVPEWAGVIKRHRQLAGRLESVIGDHRGNLPEATA</sequence>
<dbReference type="PANTHER" id="PTHR21311">
    <property type="entry name" value="CONSERVED OLIGOMERIC GOLGI COMPLEX COMPONENT 8"/>
    <property type="match status" value="1"/>
</dbReference>
<evidence type="ECO:0000256" key="4">
    <source>
        <dbReference type="ARBA" id="ARBA00022448"/>
    </source>
</evidence>
<dbReference type="GO" id="GO:0006891">
    <property type="term" value="P:intra-Golgi vesicle-mediated transport"/>
    <property type="evidence" value="ECO:0007669"/>
    <property type="project" value="TreeGrafter"/>
</dbReference>
<evidence type="ECO:0000256" key="3">
    <source>
        <dbReference type="ARBA" id="ARBA00020983"/>
    </source>
</evidence>
<dbReference type="InterPro" id="IPR007255">
    <property type="entry name" value="COG8"/>
</dbReference>
<dbReference type="GO" id="GO:0000139">
    <property type="term" value="C:Golgi membrane"/>
    <property type="evidence" value="ECO:0007669"/>
    <property type="project" value="UniProtKB-SubCell"/>
</dbReference>
<keyword evidence="4" id="KW-0813">Transport</keyword>
<evidence type="ECO:0000313" key="10">
    <source>
        <dbReference type="Proteomes" id="UP000039046"/>
    </source>
</evidence>
<evidence type="ECO:0000256" key="5">
    <source>
        <dbReference type="ARBA" id="ARBA00022927"/>
    </source>
</evidence>
<dbReference type="EMBL" id="CDHN01000003">
    <property type="protein sequence ID" value="CEJ90218.1"/>
    <property type="molecule type" value="Genomic_DNA"/>
</dbReference>
<dbReference type="STRING" id="1531966.A0A0A1TIG7"/>
<accession>A0A0A1TIG7</accession>
<evidence type="ECO:0000256" key="7">
    <source>
        <dbReference type="ARBA" id="ARBA00023136"/>
    </source>
</evidence>
<keyword evidence="7" id="KW-0472">Membrane</keyword>
<organism evidence="9 10">
    <name type="scientific">[Torrubiella] hemipterigena</name>
    <dbReference type="NCBI Taxonomy" id="1531966"/>
    <lineage>
        <taxon>Eukaryota</taxon>
        <taxon>Fungi</taxon>
        <taxon>Dikarya</taxon>
        <taxon>Ascomycota</taxon>
        <taxon>Pezizomycotina</taxon>
        <taxon>Sordariomycetes</taxon>
        <taxon>Hypocreomycetidae</taxon>
        <taxon>Hypocreales</taxon>
        <taxon>Clavicipitaceae</taxon>
        <taxon>Clavicipitaceae incertae sedis</taxon>
        <taxon>'Torrubiella' clade</taxon>
    </lineage>
</organism>